<dbReference type="Proteomes" id="UP000053732">
    <property type="component" value="Unassembled WGS sequence"/>
</dbReference>
<dbReference type="AlphaFoldDB" id="A0A0G4PQL5"/>
<organism evidence="1 2">
    <name type="scientific">Penicillium camemberti (strain FM 013)</name>
    <dbReference type="NCBI Taxonomy" id="1429867"/>
    <lineage>
        <taxon>Eukaryota</taxon>
        <taxon>Fungi</taxon>
        <taxon>Dikarya</taxon>
        <taxon>Ascomycota</taxon>
        <taxon>Pezizomycotina</taxon>
        <taxon>Eurotiomycetes</taxon>
        <taxon>Eurotiomycetidae</taxon>
        <taxon>Eurotiales</taxon>
        <taxon>Aspergillaceae</taxon>
        <taxon>Penicillium</taxon>
    </lineage>
</organism>
<name>A0A0G4PQL5_PENC3</name>
<reference evidence="1 2" key="1">
    <citation type="journal article" date="2014" name="Nat. Commun.">
        <title>Multiple recent horizontal transfers of a large genomic region in cheese making fungi.</title>
        <authorList>
            <person name="Cheeseman K."/>
            <person name="Ropars J."/>
            <person name="Renault P."/>
            <person name="Dupont J."/>
            <person name="Gouzy J."/>
            <person name="Branca A."/>
            <person name="Abraham A.L."/>
            <person name="Ceppi M."/>
            <person name="Conseiller E."/>
            <person name="Debuchy R."/>
            <person name="Malagnac F."/>
            <person name="Goarin A."/>
            <person name="Silar P."/>
            <person name="Lacoste S."/>
            <person name="Sallet E."/>
            <person name="Bensimon A."/>
            <person name="Giraud T."/>
            <person name="Brygoo Y."/>
        </authorList>
    </citation>
    <scope>NUCLEOTIDE SEQUENCE [LARGE SCALE GENOMIC DNA]</scope>
    <source>
        <strain evidence="2">FM 013</strain>
    </source>
</reference>
<proteinExistence type="predicted"/>
<protein>
    <submittedName>
        <fullName evidence="1">Str. FM013</fullName>
    </submittedName>
</protein>
<evidence type="ECO:0000313" key="1">
    <source>
        <dbReference type="EMBL" id="CRL28695.1"/>
    </source>
</evidence>
<keyword evidence="2" id="KW-1185">Reference proteome</keyword>
<sequence length="87" mass="9387">MSRFNNDLKEGGSTHPNSCKDTACIILQSLQSSASTALWGPALELREQHPKVSQVHLDGLIISDIAQYGSSLATSLSPCLAFWSQNL</sequence>
<accession>A0A0G4PQL5</accession>
<dbReference type="EMBL" id="HG793162">
    <property type="protein sequence ID" value="CRL28695.1"/>
    <property type="molecule type" value="Genomic_DNA"/>
</dbReference>
<gene>
    <name evidence="1" type="ORF">PCAMFM013_S029g000111</name>
</gene>
<evidence type="ECO:0000313" key="2">
    <source>
        <dbReference type="Proteomes" id="UP000053732"/>
    </source>
</evidence>